<reference evidence="2" key="1">
    <citation type="journal article" date="2022" name="bioRxiv">
        <title>Sequencing and chromosome-scale assembly of the giantPleurodeles waltlgenome.</title>
        <authorList>
            <person name="Brown T."/>
            <person name="Elewa A."/>
            <person name="Iarovenko S."/>
            <person name="Subramanian E."/>
            <person name="Araus A.J."/>
            <person name="Petzold A."/>
            <person name="Susuki M."/>
            <person name="Suzuki K.-i.T."/>
            <person name="Hayashi T."/>
            <person name="Toyoda A."/>
            <person name="Oliveira C."/>
            <person name="Osipova E."/>
            <person name="Leigh N.D."/>
            <person name="Simon A."/>
            <person name="Yun M.H."/>
        </authorList>
    </citation>
    <scope>NUCLEOTIDE SEQUENCE</scope>
    <source>
        <strain evidence="2">20211129_DDA</strain>
        <tissue evidence="2">Liver</tissue>
    </source>
</reference>
<accession>A0AAV7R1D1</accession>
<evidence type="ECO:0000313" key="2">
    <source>
        <dbReference type="EMBL" id="KAJ1146386.1"/>
    </source>
</evidence>
<dbReference type="EMBL" id="JANPWB010000010">
    <property type="protein sequence ID" value="KAJ1146386.1"/>
    <property type="molecule type" value="Genomic_DNA"/>
</dbReference>
<evidence type="ECO:0000256" key="1">
    <source>
        <dbReference type="SAM" id="MobiDB-lite"/>
    </source>
</evidence>
<keyword evidence="3" id="KW-1185">Reference proteome</keyword>
<name>A0AAV7R1D1_PLEWA</name>
<sequence>MGRCVGPGGLARCSEHALQVKNPGAPGEERTPRWAPRPVPKSPAAKACSTWSEGHRTPQDATGRHRTPQDAVSGRGVTELSSCPAWAAGV</sequence>
<gene>
    <name evidence="2" type="ORF">NDU88_012663</name>
</gene>
<feature type="region of interest" description="Disordered" evidence="1">
    <location>
        <begin position="16"/>
        <end position="90"/>
    </location>
</feature>
<protein>
    <submittedName>
        <fullName evidence="2">Uncharacterized protein</fullName>
    </submittedName>
</protein>
<evidence type="ECO:0000313" key="3">
    <source>
        <dbReference type="Proteomes" id="UP001066276"/>
    </source>
</evidence>
<dbReference type="Proteomes" id="UP001066276">
    <property type="component" value="Chromosome 6"/>
</dbReference>
<comment type="caution">
    <text evidence="2">The sequence shown here is derived from an EMBL/GenBank/DDBJ whole genome shotgun (WGS) entry which is preliminary data.</text>
</comment>
<dbReference type="AlphaFoldDB" id="A0AAV7R1D1"/>
<organism evidence="2 3">
    <name type="scientific">Pleurodeles waltl</name>
    <name type="common">Iberian ribbed newt</name>
    <dbReference type="NCBI Taxonomy" id="8319"/>
    <lineage>
        <taxon>Eukaryota</taxon>
        <taxon>Metazoa</taxon>
        <taxon>Chordata</taxon>
        <taxon>Craniata</taxon>
        <taxon>Vertebrata</taxon>
        <taxon>Euteleostomi</taxon>
        <taxon>Amphibia</taxon>
        <taxon>Batrachia</taxon>
        <taxon>Caudata</taxon>
        <taxon>Salamandroidea</taxon>
        <taxon>Salamandridae</taxon>
        <taxon>Pleurodelinae</taxon>
        <taxon>Pleurodeles</taxon>
    </lineage>
</organism>
<proteinExistence type="predicted"/>